<sequence length="250" mass="28563">MLEANVLFSKDGKKTISILESNVKHRSDAFKRYRMAITDVTTGEVWSFATNINAAVSLPPEENKARAVQAFMNELGILFFKLIVRREETREAYIADDWEKLAELCPRYTITKDFLGPVSEYLLGTIWVHPPVTQSRKASLNFRANHRGVDLVVGCKLGWSQRAIDSQQVTATYSFGLQSGTMNDFRDIGNLELRHSYKKAEWPSVKQFMAEPRVERVLDAWLMSHKYFELKGPAVEMNPDPISTLNNNEK</sequence>
<dbReference type="KEGG" id="vg:29057066"/>
<dbReference type="EMBL" id="KX397364">
    <property type="protein sequence ID" value="ANZ48129.1"/>
    <property type="molecule type" value="Genomic_DNA"/>
</dbReference>
<gene>
    <name evidence="1" type="ORF">ASESINO_116</name>
</gene>
<dbReference type="RefSeq" id="YP_009290734.1">
    <property type="nucleotide sequence ID" value="NC_031107.2"/>
</dbReference>
<dbReference type="OrthoDB" id="35249at10239"/>
<reference evidence="1" key="1">
    <citation type="submission" date="2016-06" db="EMBL/GenBank/DDBJ databases">
        <authorList>
            <person name="Berg J.A."/>
            <person name="Hyde J.R."/>
            <person name="Breakwell D.P."/>
            <person name="Hope S."/>
            <person name="Grose J.H."/>
        </authorList>
    </citation>
    <scope>NUCLEOTIDE SEQUENCE [LARGE SCALE GENOMIC DNA]</scope>
</reference>
<organism evidence="1 2">
    <name type="scientific">Erwinia phage vB_EamM_Asesino</name>
    <dbReference type="NCBI Taxonomy" id="1883370"/>
    <lineage>
        <taxon>Viruses</taxon>
        <taxon>Duplodnaviria</taxon>
        <taxon>Heunggongvirae</taxon>
        <taxon>Uroviricota</taxon>
        <taxon>Caudoviricetes</taxon>
        <taxon>Chimalliviridae</taxon>
        <taxon>Erskinevirus</taxon>
        <taxon>Erskinevirus asesino</taxon>
    </lineage>
</organism>
<accession>A0A1B2IA26</accession>
<name>A0A1B2IA26_9CAUD</name>
<dbReference type="Proteomes" id="UP000202181">
    <property type="component" value="Segment"/>
</dbReference>
<proteinExistence type="predicted"/>
<protein>
    <submittedName>
        <fullName evidence="1">Uncharacterized protein</fullName>
    </submittedName>
</protein>
<evidence type="ECO:0000313" key="1">
    <source>
        <dbReference type="EMBL" id="ANZ48129.1"/>
    </source>
</evidence>
<dbReference type="GeneID" id="29057066"/>
<evidence type="ECO:0000313" key="2">
    <source>
        <dbReference type="Proteomes" id="UP000202181"/>
    </source>
</evidence>
<keyword evidence="2" id="KW-1185">Reference proteome</keyword>